<dbReference type="InterPro" id="IPR000335">
    <property type="entry name" value="Bleomycin-R"/>
</dbReference>
<evidence type="ECO:0000313" key="6">
    <source>
        <dbReference type="Proteomes" id="UP001271648"/>
    </source>
</evidence>
<dbReference type="InterPro" id="IPR029068">
    <property type="entry name" value="Glyas_Bleomycin-R_OHBP_Dase"/>
</dbReference>
<dbReference type="Proteomes" id="UP001271648">
    <property type="component" value="Unassembled WGS sequence"/>
</dbReference>
<feature type="domain" description="VOC" evidence="4">
    <location>
        <begin position="1"/>
        <end position="115"/>
    </location>
</feature>
<dbReference type="InterPro" id="IPR037523">
    <property type="entry name" value="VOC_core"/>
</dbReference>
<dbReference type="CDD" id="cd08349">
    <property type="entry name" value="BLMA_like"/>
    <property type="match status" value="1"/>
</dbReference>
<dbReference type="RefSeq" id="WP_283733320.1">
    <property type="nucleotide sequence ID" value="NZ_CP125968.1"/>
</dbReference>
<gene>
    <name evidence="5" type="ORF">QTL97_15260</name>
</gene>
<dbReference type="SUPFAM" id="SSF54593">
    <property type="entry name" value="Glyoxalase/Bleomycin resistance protein/Dihydroxybiphenyl dioxygenase"/>
    <property type="match status" value="1"/>
</dbReference>
<dbReference type="Gene3D" id="3.10.180.10">
    <property type="entry name" value="2,3-Dihydroxybiphenyl 1,2-Dioxygenase, domain 1"/>
    <property type="match status" value="1"/>
</dbReference>
<comment type="caution">
    <text evidence="5">The sequence shown here is derived from an EMBL/GenBank/DDBJ whole genome shotgun (WGS) entry which is preliminary data.</text>
</comment>
<dbReference type="GO" id="GO:0046677">
    <property type="term" value="P:response to antibiotic"/>
    <property type="evidence" value="ECO:0007669"/>
    <property type="project" value="UniProtKB-KW"/>
</dbReference>
<name>A0AAW9A9H1_9BACL</name>
<keyword evidence="6" id="KW-1185">Reference proteome</keyword>
<proteinExistence type="inferred from homology"/>
<dbReference type="Pfam" id="PF19581">
    <property type="entry name" value="Glyoxalase_7"/>
    <property type="match status" value="1"/>
</dbReference>
<evidence type="ECO:0000313" key="5">
    <source>
        <dbReference type="EMBL" id="MDW0118291.1"/>
    </source>
</evidence>
<evidence type="ECO:0000259" key="4">
    <source>
        <dbReference type="PROSITE" id="PS51819"/>
    </source>
</evidence>
<reference evidence="5 6" key="1">
    <citation type="submission" date="2023-06" db="EMBL/GenBank/DDBJ databases">
        <title>Sporosarcina sp. nov., isolated from Korean traditional fermented seafood 'Jeotgal'.</title>
        <authorList>
            <person name="Yang A.I."/>
            <person name="Shin N.-R."/>
        </authorList>
    </citation>
    <scope>NUCLEOTIDE SEQUENCE [LARGE SCALE GENOMIC DNA]</scope>
    <source>
        <strain evidence="5 6">KCTC43456</strain>
    </source>
</reference>
<evidence type="ECO:0000256" key="1">
    <source>
        <dbReference type="ARBA" id="ARBA00011051"/>
    </source>
</evidence>
<evidence type="ECO:0000256" key="3">
    <source>
        <dbReference type="ARBA" id="ARBA00023251"/>
    </source>
</evidence>
<comment type="similarity">
    <text evidence="1">Belongs to the bleomycin resistance protein family.</text>
</comment>
<keyword evidence="3" id="KW-0046">Antibiotic resistance</keyword>
<evidence type="ECO:0000256" key="2">
    <source>
        <dbReference type="ARBA" id="ARBA00021572"/>
    </source>
</evidence>
<sequence>MITPIFRIFDVEKAQEFYLDYLDFQLDWQHQFGDNMPLYLQISKNKIVLHLSEHHGDASPGGSIRIKIQNVKDYHDYLSKKGYRYANPGIEKTAWNTIEFYVTDPFSNKIIFYEECK</sequence>
<organism evidence="5 6">
    <name type="scientific">Sporosarcina thermotolerans</name>
    <dbReference type="NCBI Taxonomy" id="633404"/>
    <lineage>
        <taxon>Bacteria</taxon>
        <taxon>Bacillati</taxon>
        <taxon>Bacillota</taxon>
        <taxon>Bacilli</taxon>
        <taxon>Bacillales</taxon>
        <taxon>Caryophanaceae</taxon>
        <taxon>Sporosarcina</taxon>
    </lineage>
</organism>
<dbReference type="AlphaFoldDB" id="A0AAW9A9H1"/>
<dbReference type="EMBL" id="JAUBDJ010000011">
    <property type="protein sequence ID" value="MDW0118291.1"/>
    <property type="molecule type" value="Genomic_DNA"/>
</dbReference>
<dbReference type="PROSITE" id="PS51819">
    <property type="entry name" value="VOC"/>
    <property type="match status" value="1"/>
</dbReference>
<accession>A0AAW9A9H1</accession>
<protein>
    <recommendedName>
        <fullName evidence="2">Bleomycin resistance protein</fullName>
    </recommendedName>
</protein>